<evidence type="ECO:0000313" key="9">
    <source>
        <dbReference type="EMBL" id="QCY50094.1"/>
    </source>
</evidence>
<name>A0A6M2VKS6_STIJA</name>
<sequence>MEGNRDESERCIHLAQKFHASGDKEKAKKFLLKAERLFPSQKASDLLASLSQTDDEETSSSTQSDSPSQPGSAPGSPKVRRRSKHQPEEQEVNGDAARTYTDQQLNDVNRIKQCKDFYEILGIPKDASDVDVKKAYRKLALQFHPDKNHAPGASEAFKAIGKAFSVLSDTTKRKRYDMYGNEEENVQVHRPRRQYYHHNGFYYETRGFDDDDFSAEDLFNMFFGGGMPSDRVYVRRRQRGHHHNAHHIHHDRSNGTNAYFIQVLPILVLLAISLISALLVQDPSFSLRRSQAYINERITSKGNIKYYVKKDFLKNYQGRVHMVEREVEKEYLQHLRSSCYEEKYKKENMKQRGRYFGDRKLFEEGNRMTTPSCDKYTEIYKTLSAG</sequence>
<proteinExistence type="evidence at transcript level"/>
<dbReference type="GO" id="GO:0071218">
    <property type="term" value="P:cellular response to misfolded protein"/>
    <property type="evidence" value="ECO:0007669"/>
    <property type="project" value="TreeGrafter"/>
</dbReference>
<dbReference type="Pfam" id="PF00226">
    <property type="entry name" value="DnaJ"/>
    <property type="match status" value="1"/>
</dbReference>
<evidence type="ECO:0000256" key="2">
    <source>
        <dbReference type="ARBA" id="ARBA00022692"/>
    </source>
</evidence>
<feature type="compositionally biased region" description="Low complexity" evidence="6">
    <location>
        <begin position="59"/>
        <end position="77"/>
    </location>
</feature>
<keyword evidence="4 7" id="KW-1133">Transmembrane helix</keyword>
<dbReference type="GeneID" id="139969232"/>
<keyword evidence="3" id="KW-0256">Endoplasmic reticulum</keyword>
<evidence type="ECO:0000259" key="8">
    <source>
        <dbReference type="PROSITE" id="PS50076"/>
    </source>
</evidence>
<dbReference type="InterPro" id="IPR001623">
    <property type="entry name" value="DnaJ_domain"/>
</dbReference>
<reference evidence="9" key="1">
    <citation type="submission" date="2018-06" db="EMBL/GenBank/DDBJ databases">
        <title>Identification and characterization of DnaJ in sea cucumber.</title>
        <authorList>
            <person name="Gao L."/>
            <person name="He C."/>
        </authorList>
    </citation>
    <scope>NUCLEOTIDE SEQUENCE</scope>
</reference>
<dbReference type="GO" id="GO:0005789">
    <property type="term" value="C:endoplasmic reticulum membrane"/>
    <property type="evidence" value="ECO:0007669"/>
    <property type="project" value="UniProtKB-SubCell"/>
</dbReference>
<dbReference type="AlphaFoldDB" id="A0A6M2VKS6"/>
<dbReference type="RefSeq" id="XP_071830236.1">
    <property type="nucleotide sequence ID" value="XM_071974135.1"/>
</dbReference>
<dbReference type="SMART" id="SM00271">
    <property type="entry name" value="DnaJ"/>
    <property type="match status" value="1"/>
</dbReference>
<feature type="domain" description="J" evidence="8">
    <location>
        <begin position="116"/>
        <end position="180"/>
    </location>
</feature>
<dbReference type="CDD" id="cd06257">
    <property type="entry name" value="DnaJ"/>
    <property type="match status" value="1"/>
</dbReference>
<dbReference type="EMBL" id="MH481798">
    <property type="protein sequence ID" value="QCY50094.1"/>
    <property type="molecule type" value="mRNA"/>
</dbReference>
<dbReference type="PROSITE" id="PS50076">
    <property type="entry name" value="DNAJ_2"/>
    <property type="match status" value="1"/>
</dbReference>
<feature type="transmembrane region" description="Helical" evidence="7">
    <location>
        <begin position="259"/>
        <end position="280"/>
    </location>
</feature>
<comment type="subcellular location">
    <subcellularLocation>
        <location evidence="1">Endoplasmic reticulum membrane</location>
        <topology evidence="1">Single-pass membrane protein</topology>
    </subcellularLocation>
</comment>
<feature type="region of interest" description="Disordered" evidence="6">
    <location>
        <begin position="45"/>
        <end position="101"/>
    </location>
</feature>
<evidence type="ECO:0000256" key="1">
    <source>
        <dbReference type="ARBA" id="ARBA00004389"/>
    </source>
</evidence>
<evidence type="ECO:0000256" key="4">
    <source>
        <dbReference type="ARBA" id="ARBA00022989"/>
    </source>
</evidence>
<dbReference type="InterPro" id="IPR036869">
    <property type="entry name" value="J_dom_sf"/>
</dbReference>
<dbReference type="GO" id="GO:0030544">
    <property type="term" value="F:Hsp70 protein binding"/>
    <property type="evidence" value="ECO:0007669"/>
    <property type="project" value="TreeGrafter"/>
</dbReference>
<dbReference type="Gene3D" id="1.10.287.110">
    <property type="entry name" value="DnaJ domain"/>
    <property type="match status" value="1"/>
</dbReference>
<dbReference type="InterPro" id="IPR018253">
    <property type="entry name" value="DnaJ_domain_CS"/>
</dbReference>
<dbReference type="PROSITE" id="PS00636">
    <property type="entry name" value="DNAJ_1"/>
    <property type="match status" value="1"/>
</dbReference>
<evidence type="ECO:0000256" key="5">
    <source>
        <dbReference type="ARBA" id="ARBA00023136"/>
    </source>
</evidence>
<accession>A0A6M2VKS6</accession>
<protein>
    <submittedName>
        <fullName evidence="9">DNAJB12</fullName>
    </submittedName>
</protein>
<keyword evidence="2 7" id="KW-0812">Transmembrane</keyword>
<dbReference type="Pfam" id="PF09320">
    <property type="entry name" value="DUF1977"/>
    <property type="match status" value="1"/>
</dbReference>
<evidence type="ECO:0000256" key="6">
    <source>
        <dbReference type="SAM" id="MobiDB-lite"/>
    </source>
</evidence>
<dbReference type="SUPFAM" id="SSF46565">
    <property type="entry name" value="Chaperone J-domain"/>
    <property type="match status" value="1"/>
</dbReference>
<evidence type="ECO:0000256" key="3">
    <source>
        <dbReference type="ARBA" id="ARBA00022824"/>
    </source>
</evidence>
<evidence type="ECO:0000256" key="7">
    <source>
        <dbReference type="SAM" id="Phobius"/>
    </source>
</evidence>
<dbReference type="InterPro" id="IPR051100">
    <property type="entry name" value="DnaJ_subfamily_B/C"/>
</dbReference>
<dbReference type="PANTHER" id="PTHR43908:SF3">
    <property type="entry name" value="AT29763P-RELATED"/>
    <property type="match status" value="1"/>
</dbReference>
<keyword evidence="5 7" id="KW-0472">Membrane</keyword>
<dbReference type="InterPro" id="IPR015399">
    <property type="entry name" value="DUF1977_DnaJ-like"/>
</dbReference>
<dbReference type="FunFam" id="1.10.287.110:FF:000070">
    <property type="entry name" value="Endoplasmic reticulum protein, putative"/>
    <property type="match status" value="1"/>
</dbReference>
<organism evidence="9">
    <name type="scientific">Stichopus japonicus</name>
    <name type="common">Sea cucumber</name>
    <dbReference type="NCBI Taxonomy" id="307972"/>
    <lineage>
        <taxon>Eukaryota</taxon>
        <taxon>Metazoa</taxon>
        <taxon>Echinodermata</taxon>
        <taxon>Eleutherozoa</taxon>
        <taxon>Echinozoa</taxon>
        <taxon>Holothuroidea</taxon>
        <taxon>Aspidochirotacea</taxon>
        <taxon>Aspidochirotida</taxon>
        <taxon>Stichopodidae</taxon>
        <taxon>Apostichopus</taxon>
    </lineage>
</organism>
<dbReference type="PRINTS" id="PR00625">
    <property type="entry name" value="JDOMAIN"/>
</dbReference>
<dbReference type="PANTHER" id="PTHR43908">
    <property type="entry name" value="AT29763P-RELATED"/>
    <property type="match status" value="1"/>
</dbReference>